<reference evidence="2 3" key="1">
    <citation type="submission" date="2021-03" db="EMBL/GenBank/DDBJ databases">
        <title>Tianweitania aestuarii sp. nov., isolated from a tidal flat.</title>
        <authorList>
            <person name="Park S."/>
            <person name="Yoon J.-H."/>
        </authorList>
    </citation>
    <scope>NUCLEOTIDE SEQUENCE [LARGE SCALE GENOMIC DNA]</scope>
    <source>
        <strain evidence="2 3">BSSL-BM11</strain>
    </source>
</reference>
<evidence type="ECO:0000256" key="1">
    <source>
        <dbReference type="SAM" id="MobiDB-lite"/>
    </source>
</evidence>
<evidence type="ECO:0000313" key="2">
    <source>
        <dbReference type="EMBL" id="MBS9721472.1"/>
    </source>
</evidence>
<protein>
    <submittedName>
        <fullName evidence="2">Uncharacterized protein</fullName>
    </submittedName>
</protein>
<feature type="region of interest" description="Disordered" evidence="1">
    <location>
        <begin position="1"/>
        <end position="21"/>
    </location>
</feature>
<proteinExistence type="predicted"/>
<evidence type="ECO:0000313" key="3">
    <source>
        <dbReference type="Proteomes" id="UP001297272"/>
    </source>
</evidence>
<gene>
    <name evidence="2" type="ORF">JYU29_12330</name>
</gene>
<name>A0ABS5RYT3_9HYPH</name>
<accession>A0ABS5RYT3</accession>
<sequence length="204" mass="22281">MSMTRKPYGQPGEAGWTLPPSADDGKVILLSDVRNTRQRRDAVPLPVQRPVDHAQEKRTGSEFIGSPDLAAIARHPSYTERRRRLAEAMTSIHGQQPTERLLDHQMIATGLAAGHGATLDGPVGERVWPLGNPYADPAVVVGLVLHHVRHTASRGLPIPAGFLTALDEHVACGNAAARLVRDWLTARDVSCEHSQLRMHRGEET</sequence>
<keyword evidence="3" id="KW-1185">Reference proteome</keyword>
<dbReference type="RefSeq" id="WP_213985131.1">
    <property type="nucleotide sequence ID" value="NZ_JAFMNX010000003.1"/>
</dbReference>
<dbReference type="EMBL" id="JAFMNX010000003">
    <property type="protein sequence ID" value="MBS9721472.1"/>
    <property type="molecule type" value="Genomic_DNA"/>
</dbReference>
<comment type="caution">
    <text evidence="2">The sequence shown here is derived from an EMBL/GenBank/DDBJ whole genome shotgun (WGS) entry which is preliminary data.</text>
</comment>
<dbReference type="Proteomes" id="UP001297272">
    <property type="component" value="Unassembled WGS sequence"/>
</dbReference>
<organism evidence="2 3">
    <name type="scientific">Tianweitania aestuarii</name>
    <dbReference type="NCBI Taxonomy" id="2814886"/>
    <lineage>
        <taxon>Bacteria</taxon>
        <taxon>Pseudomonadati</taxon>
        <taxon>Pseudomonadota</taxon>
        <taxon>Alphaproteobacteria</taxon>
        <taxon>Hyphomicrobiales</taxon>
        <taxon>Phyllobacteriaceae</taxon>
        <taxon>Tianweitania</taxon>
    </lineage>
</organism>